<dbReference type="RefSeq" id="WP_394317043.1">
    <property type="nucleotide sequence ID" value="NZ_JBHMQV010000003.1"/>
</dbReference>
<name>A0ABV6TBU4_9ACTN</name>
<reference evidence="1 2" key="1">
    <citation type="submission" date="2024-09" db="EMBL/GenBank/DDBJ databases">
        <authorList>
            <person name="Sun Q."/>
            <person name="Mori K."/>
        </authorList>
    </citation>
    <scope>NUCLEOTIDE SEQUENCE [LARGE SCALE GENOMIC DNA]</scope>
    <source>
        <strain evidence="1 2">JCM 4557</strain>
    </source>
</reference>
<protein>
    <submittedName>
        <fullName evidence="1">Uncharacterized protein</fullName>
    </submittedName>
</protein>
<comment type="caution">
    <text evidence="1">The sequence shown here is derived from an EMBL/GenBank/DDBJ whole genome shotgun (WGS) entry which is preliminary data.</text>
</comment>
<evidence type="ECO:0000313" key="2">
    <source>
        <dbReference type="Proteomes" id="UP001589887"/>
    </source>
</evidence>
<dbReference type="Proteomes" id="UP001589887">
    <property type="component" value="Unassembled WGS sequence"/>
</dbReference>
<proteinExistence type="predicted"/>
<evidence type="ECO:0000313" key="1">
    <source>
        <dbReference type="EMBL" id="MFC0843231.1"/>
    </source>
</evidence>
<organism evidence="1 2">
    <name type="scientific">Streptomyces noboritoensis</name>
    <dbReference type="NCBI Taxonomy" id="67337"/>
    <lineage>
        <taxon>Bacteria</taxon>
        <taxon>Bacillati</taxon>
        <taxon>Actinomycetota</taxon>
        <taxon>Actinomycetes</taxon>
        <taxon>Kitasatosporales</taxon>
        <taxon>Streptomycetaceae</taxon>
        <taxon>Streptomyces</taxon>
    </lineage>
</organism>
<gene>
    <name evidence="1" type="ORF">ACFH04_05710</name>
</gene>
<sequence>MHLEGGVLLRETLDGDTSFSWSPLDLGSMATWMTGAGKSMDSRMTGFFSSHSVSRWWSASGP</sequence>
<accession>A0ABV6TBU4</accession>
<dbReference type="EMBL" id="JBHMQV010000003">
    <property type="protein sequence ID" value="MFC0843231.1"/>
    <property type="molecule type" value="Genomic_DNA"/>
</dbReference>
<keyword evidence="2" id="KW-1185">Reference proteome</keyword>